<accession>A0A7R9YDX4</accession>
<evidence type="ECO:0000256" key="1">
    <source>
        <dbReference type="ARBA" id="ARBA00022737"/>
    </source>
</evidence>
<feature type="compositionally biased region" description="Low complexity" evidence="4">
    <location>
        <begin position="1479"/>
        <end position="1495"/>
    </location>
</feature>
<reference evidence="6" key="1">
    <citation type="submission" date="2021-01" db="EMBL/GenBank/DDBJ databases">
        <authorList>
            <person name="Corre E."/>
            <person name="Pelletier E."/>
            <person name="Niang G."/>
            <person name="Scheremetjew M."/>
            <person name="Finn R."/>
            <person name="Kale V."/>
            <person name="Holt S."/>
            <person name="Cochrane G."/>
            <person name="Meng A."/>
            <person name="Brown T."/>
            <person name="Cohen L."/>
        </authorList>
    </citation>
    <scope>NUCLEOTIDE SEQUENCE</scope>
    <source>
        <strain evidence="6">CCMP2078</strain>
    </source>
</reference>
<evidence type="ECO:0000256" key="3">
    <source>
        <dbReference type="SAM" id="Coils"/>
    </source>
</evidence>
<evidence type="ECO:0000313" key="6">
    <source>
        <dbReference type="EMBL" id="CAD8262117.1"/>
    </source>
</evidence>
<dbReference type="Gene3D" id="3.30.1370.10">
    <property type="entry name" value="K Homology domain, type 1"/>
    <property type="match status" value="4"/>
</dbReference>
<dbReference type="InterPro" id="IPR036612">
    <property type="entry name" value="KH_dom_type_1_sf"/>
</dbReference>
<feature type="domain" description="K Homology" evidence="5">
    <location>
        <begin position="289"/>
        <end position="354"/>
    </location>
</feature>
<gene>
    <name evidence="6" type="ORF">PPYR1160_LOCUS11619</name>
</gene>
<dbReference type="GO" id="GO:0003723">
    <property type="term" value="F:RNA binding"/>
    <property type="evidence" value="ECO:0007669"/>
    <property type="project" value="UniProtKB-UniRule"/>
</dbReference>
<sequence length="1495" mass="163431">MEASSAVLELMRGRLAEAQNERETVREQLNKLDAEIKGHEKRMPKRPRESREEMEARIEQLEYRRTTTSMSLQDEKSLLREIDNLKKSIKCLAVVDEALELLNSKRDQRSACHDRIRVLSSALQEFTAGIKRMELAERLGVSSVDLQSVDVEVPAEKAGELVGRGGQNMRRLQEECGVSAQLDSKTEQETVQLHLEGTPQGLAMALERVNRISATVTQEVTLTPAQRSMLVMNRAAVLQELSGHFNVRMDLRGGVRRREGGVDEPTVVEITGVPDAIDALKAYLDSPDFAGEERIDFDLEQVARVVGKGGENLKKIQAEYKVDLDIDRSTGHVVLRGSPLEVTRARSGVLEMLRGVQDVEEIIVITNPAHVSALLDNQGEALREARTRFEARIDFEREGDAVSGEHEGKPVVAIMRVRAPVSRCGLAAQYLRDRLSVCDRELIRIQVPCVALPAIFGKGGSNIKRMRQEHEVIIDYEGPGSGSEPKPRTLREVLAAKIETGVRDADLLDTFLIHGGSAEGRSEAVQELQTIAANSQVELYEFCESELARRFLGSEGEATRKALEECGVEEWSAHRDDEGSATGAVILKGSIEALANGSMHLSRFEAANLILEVEVLKEDVAALSSSPTEGKAAIAVLQEATGAKIRLQGGGRRGDDQEAKVILRGTQDGIEFGKYAVLQELGYLPDASALPEEMAQKLRSNEALASRKTAVLPLCSAAVGPLIGQAGSNIRKLLKDFPAIAIDVLNNRSPSVLRLRGPAEGVDAALPFFFAQLVEEPTSFVQTLRFDKLDMLAASDSSNDAFQATKRLAEAFAVVGDLSEKSSRRGRGRGSNAREGKDGEESGSLLLAIRGPPEAVSDARETLESILANKSRTRLALTETQRADIIGEGGGASTMRATLEALAVSQGASVSFDEGVRGLTPAAIEISGAFVEVQRTLRSLYQHLEFLYNGYLKAIPVSAAAMSFVASARIQYMFQREYDVQLRRMNSFGLRNAGTSANPMTDMSGTCVLLISGTTAQPEATLRLQRAEESLRRVMATHEEVSARLTLPGYRVNAIMYGRSGRHYSEMRPRLGPVHCYATSADGANAEVHFTPVSSPDAEVAEHRAKIAAAVAVFEQTASGLTEVQVSLAFPGASTDDFLRTLIGKQGKNIRAFEQKHGVRVDINKGKDPMATVRIDPAYVPPEPEDEESDLPGGTAEAQELTEAQRLENAHHELVQRIATWQETAGRQSSSASISRLIPGLTASELRVAQEHGLDGIKEKFALKSVELRLAERCIRVVGDEDKVNNAELEIFDMLAGAEAQAEEAARRKQEELFKLEEQQRIEEEAREDGARAEKSRREEQARLAILREAEDREAQRKAAAAAEALRNQSLLAEAQKRADREAEERRRQQERFERQREEKLQEEAKLRADEARAAEERALVEKQQMQAVASYSDRDFIALSSASAHQALNGTANGTGDHGHTNGGGLNGHANPVPTGPSAEASSLLDSLLADWPA</sequence>
<dbReference type="InterPro" id="IPR004087">
    <property type="entry name" value="KH_dom"/>
</dbReference>
<feature type="region of interest" description="Disordered" evidence="4">
    <location>
        <begin position="1374"/>
        <end position="1409"/>
    </location>
</feature>
<dbReference type="PROSITE" id="PS50084">
    <property type="entry name" value="KH_TYPE_1"/>
    <property type="match status" value="5"/>
</dbReference>
<dbReference type="SUPFAM" id="SSF54791">
    <property type="entry name" value="Eukaryotic type KH-domain (KH-domain type I)"/>
    <property type="match status" value="5"/>
</dbReference>
<feature type="domain" description="K Homology" evidence="5">
    <location>
        <begin position="357"/>
        <end position="436"/>
    </location>
</feature>
<feature type="domain" description="K Homology" evidence="5">
    <location>
        <begin position="869"/>
        <end position="945"/>
    </location>
</feature>
<keyword evidence="3" id="KW-0175">Coiled coil</keyword>
<dbReference type="InterPro" id="IPR004088">
    <property type="entry name" value="KH_dom_type_1"/>
</dbReference>
<feature type="region of interest" description="Disordered" evidence="4">
    <location>
        <begin position="821"/>
        <end position="843"/>
    </location>
</feature>
<feature type="region of interest" description="Disordered" evidence="4">
    <location>
        <begin position="1178"/>
        <end position="1198"/>
    </location>
</feature>
<feature type="coiled-coil region" evidence="3">
    <location>
        <begin position="1299"/>
        <end position="1336"/>
    </location>
</feature>
<evidence type="ECO:0000259" key="5">
    <source>
        <dbReference type="SMART" id="SM00322"/>
    </source>
</evidence>
<feature type="domain" description="K Homology" evidence="5">
    <location>
        <begin position="1122"/>
        <end position="1296"/>
    </location>
</feature>
<feature type="compositionally biased region" description="Basic and acidic residues" evidence="4">
    <location>
        <begin position="1375"/>
        <end position="1409"/>
    </location>
</feature>
<evidence type="ECO:0000256" key="4">
    <source>
        <dbReference type="SAM" id="MobiDB-lite"/>
    </source>
</evidence>
<feature type="domain" description="K Homology" evidence="5">
    <location>
        <begin position="145"/>
        <end position="214"/>
    </location>
</feature>
<protein>
    <recommendedName>
        <fullName evidence="5">K Homology domain-containing protein</fullName>
    </recommendedName>
</protein>
<proteinExistence type="predicted"/>
<dbReference type="SMART" id="SM00322">
    <property type="entry name" value="KH"/>
    <property type="match status" value="7"/>
</dbReference>
<evidence type="ECO:0000256" key="2">
    <source>
        <dbReference type="PROSITE-ProRule" id="PRU00117"/>
    </source>
</evidence>
<dbReference type="Pfam" id="PF23435">
    <property type="entry name" value="DUF7121"/>
    <property type="match status" value="1"/>
</dbReference>
<feature type="region of interest" description="Disordered" evidence="4">
    <location>
        <begin position="1449"/>
        <end position="1495"/>
    </location>
</feature>
<feature type="domain" description="K Homology" evidence="5">
    <location>
        <begin position="439"/>
        <end position="533"/>
    </location>
</feature>
<keyword evidence="1" id="KW-0677">Repeat</keyword>
<organism evidence="6">
    <name type="scientific">Pinguiococcus pyrenoidosus</name>
    <dbReference type="NCBI Taxonomy" id="172671"/>
    <lineage>
        <taxon>Eukaryota</taxon>
        <taxon>Sar</taxon>
        <taxon>Stramenopiles</taxon>
        <taxon>Ochrophyta</taxon>
        <taxon>Pinguiophyceae</taxon>
        <taxon>Pinguiochrysidales</taxon>
        <taxon>Pinguiochrysidaceae</taxon>
        <taxon>Pinguiococcus</taxon>
    </lineage>
</organism>
<feature type="domain" description="K Homology" evidence="5">
    <location>
        <begin position="706"/>
        <end position="868"/>
    </location>
</feature>
<dbReference type="Pfam" id="PF00013">
    <property type="entry name" value="KH_1"/>
    <property type="match status" value="4"/>
</dbReference>
<dbReference type="InterPro" id="IPR055545">
    <property type="entry name" value="DUF7121"/>
</dbReference>
<dbReference type="CDD" id="cd00105">
    <property type="entry name" value="KH-I"/>
    <property type="match status" value="1"/>
</dbReference>
<name>A0A7R9YDX4_9STRA</name>
<dbReference type="EMBL" id="HBEA01015201">
    <property type="protein sequence ID" value="CAD8262117.1"/>
    <property type="molecule type" value="Transcribed_RNA"/>
</dbReference>
<dbReference type="PANTHER" id="PTHR10288">
    <property type="entry name" value="KH DOMAIN CONTAINING RNA BINDING PROTEIN"/>
    <property type="match status" value="1"/>
</dbReference>
<keyword evidence="2" id="KW-0694">RNA-binding</keyword>
<feature type="region of interest" description="Disordered" evidence="4">
    <location>
        <begin position="32"/>
        <end position="52"/>
    </location>
</feature>